<dbReference type="Gene3D" id="1.20.120.180">
    <property type="entry name" value="Proteasome activator pa28, C-terminal domain"/>
    <property type="match status" value="1"/>
</dbReference>
<dbReference type="PANTHER" id="PTHR10660">
    <property type="entry name" value="PROTEASOME REGULATOR PA28"/>
    <property type="match status" value="1"/>
</dbReference>
<proteinExistence type="inferred from homology"/>
<evidence type="ECO:0000256" key="1">
    <source>
        <dbReference type="ARBA" id="ARBA00005883"/>
    </source>
</evidence>
<dbReference type="InterPro" id="IPR036252">
    <property type="entry name" value="Proteasome_activ_sf"/>
</dbReference>
<keyword evidence="6" id="KW-1185">Reference proteome</keyword>
<dbReference type="InterPro" id="IPR009077">
    <property type="entry name" value="Proteasome_activ_PA28"/>
</dbReference>
<evidence type="ECO:0000259" key="4">
    <source>
        <dbReference type="Pfam" id="PF02252"/>
    </source>
</evidence>
<dbReference type="GO" id="GO:0061133">
    <property type="term" value="F:endopeptidase activator activity"/>
    <property type="evidence" value="ECO:0007669"/>
    <property type="project" value="TreeGrafter"/>
</dbReference>
<dbReference type="SUPFAM" id="SSF47216">
    <property type="entry name" value="Proteasome activator"/>
    <property type="match status" value="1"/>
</dbReference>
<feature type="domain" description="Proteasome activator PA28 C-terminal" evidence="4">
    <location>
        <begin position="115"/>
        <end position="233"/>
    </location>
</feature>
<dbReference type="GO" id="GO:0005737">
    <property type="term" value="C:cytoplasm"/>
    <property type="evidence" value="ECO:0007669"/>
    <property type="project" value="TreeGrafter"/>
</dbReference>
<evidence type="ECO:0000313" key="5">
    <source>
        <dbReference type="EMBL" id="GJJ09795.1"/>
    </source>
</evidence>
<evidence type="ECO:0000313" key="6">
    <source>
        <dbReference type="Proteomes" id="UP001050691"/>
    </source>
</evidence>
<comment type="similarity">
    <text evidence="1">Belongs to the PA28 family.</text>
</comment>
<name>A0AAV5A683_9AGAM</name>
<keyword evidence="2" id="KW-0647">Proteasome</keyword>
<accession>A0AAV5A683</accession>
<dbReference type="Pfam" id="PF02252">
    <property type="entry name" value="PA28_C"/>
    <property type="match status" value="1"/>
</dbReference>
<dbReference type="PANTHER" id="PTHR10660:SF2">
    <property type="entry name" value="LD45860P"/>
    <property type="match status" value="1"/>
</dbReference>
<protein>
    <recommendedName>
        <fullName evidence="4">Proteasome activator PA28 C-terminal domain-containing protein</fullName>
    </recommendedName>
</protein>
<dbReference type="GO" id="GO:2000045">
    <property type="term" value="P:regulation of G1/S transition of mitotic cell cycle"/>
    <property type="evidence" value="ECO:0007669"/>
    <property type="project" value="TreeGrafter"/>
</dbReference>
<dbReference type="GO" id="GO:0005654">
    <property type="term" value="C:nucleoplasm"/>
    <property type="evidence" value="ECO:0007669"/>
    <property type="project" value="TreeGrafter"/>
</dbReference>
<dbReference type="InterPro" id="IPR003186">
    <property type="entry name" value="PA28_C"/>
</dbReference>
<dbReference type="FunFam" id="1.20.120.180:FF:000002">
    <property type="entry name" value="Proteasome activator complex subunit 1"/>
    <property type="match status" value="1"/>
</dbReference>
<dbReference type="GO" id="GO:0008537">
    <property type="term" value="C:proteasome activator complex"/>
    <property type="evidence" value="ECO:0007669"/>
    <property type="project" value="InterPro"/>
</dbReference>
<reference evidence="5" key="1">
    <citation type="submission" date="2021-10" db="EMBL/GenBank/DDBJ databases">
        <title>De novo Genome Assembly of Clathrus columnatus (Basidiomycota, Fungi) Using Illumina and Nanopore Sequence Data.</title>
        <authorList>
            <person name="Ogiso-Tanaka E."/>
            <person name="Itagaki H."/>
            <person name="Hosoya T."/>
            <person name="Hosaka K."/>
        </authorList>
    </citation>
    <scope>NUCLEOTIDE SEQUENCE</scope>
    <source>
        <strain evidence="5">MO-923</strain>
    </source>
</reference>
<dbReference type="GO" id="GO:0061136">
    <property type="term" value="P:regulation of proteasomal protein catabolic process"/>
    <property type="evidence" value="ECO:0007669"/>
    <property type="project" value="TreeGrafter"/>
</dbReference>
<evidence type="ECO:0000256" key="3">
    <source>
        <dbReference type="SAM" id="MobiDB-lite"/>
    </source>
</evidence>
<dbReference type="EMBL" id="BPWL01000004">
    <property type="protein sequence ID" value="GJJ09795.1"/>
    <property type="molecule type" value="Genomic_DNA"/>
</dbReference>
<dbReference type="InterPro" id="IPR036997">
    <property type="entry name" value="PA28_C_sf"/>
</dbReference>
<sequence>MAKTRSMEPEVAAKIEALNKEVNDSAEEIIFKVFPRKVELTSLVESANDEKSPYNRSLLYHTTDTTVYPPIEVDGPKPDTKKRKLSEDTFSTPTSSNSWNARFTQKVLSNKHVNQDKVKLWVSLAMPKIEDGDNFGVQIQEEVLSELHRSQESGYNLRDNARTSYLQRAKICSKLVKYPNIEDYAMALKEHDAKQLYMARQHLVDIKNIYAVLTDVIHKNIQKIRSPRGNNRTSLY</sequence>
<dbReference type="Proteomes" id="UP001050691">
    <property type="component" value="Unassembled WGS sequence"/>
</dbReference>
<evidence type="ECO:0000256" key="2">
    <source>
        <dbReference type="ARBA" id="ARBA00022942"/>
    </source>
</evidence>
<feature type="region of interest" description="Disordered" evidence="3">
    <location>
        <begin position="67"/>
        <end position="93"/>
    </location>
</feature>
<organism evidence="5 6">
    <name type="scientific">Clathrus columnatus</name>
    <dbReference type="NCBI Taxonomy" id="1419009"/>
    <lineage>
        <taxon>Eukaryota</taxon>
        <taxon>Fungi</taxon>
        <taxon>Dikarya</taxon>
        <taxon>Basidiomycota</taxon>
        <taxon>Agaricomycotina</taxon>
        <taxon>Agaricomycetes</taxon>
        <taxon>Phallomycetidae</taxon>
        <taxon>Phallales</taxon>
        <taxon>Clathraceae</taxon>
        <taxon>Clathrus</taxon>
    </lineage>
</organism>
<comment type="caution">
    <text evidence="5">The sequence shown here is derived from an EMBL/GenBank/DDBJ whole genome shotgun (WGS) entry which is preliminary data.</text>
</comment>
<dbReference type="AlphaFoldDB" id="A0AAV5A683"/>
<gene>
    <name evidence="5" type="ORF">Clacol_004019</name>
</gene>